<evidence type="ECO:0000256" key="1">
    <source>
        <dbReference type="ARBA" id="ARBA00022441"/>
    </source>
</evidence>
<reference evidence="3" key="1">
    <citation type="submission" date="2021-02" db="EMBL/GenBank/DDBJ databases">
        <authorList>
            <person name="Nowell W R."/>
        </authorList>
    </citation>
    <scope>NUCLEOTIDE SEQUENCE</scope>
</reference>
<gene>
    <name evidence="3" type="ORF">GIL414_LOCUS72164</name>
</gene>
<dbReference type="Gene3D" id="2.120.10.80">
    <property type="entry name" value="Kelch-type beta propeller"/>
    <property type="match status" value="1"/>
</dbReference>
<evidence type="ECO:0000313" key="4">
    <source>
        <dbReference type="Proteomes" id="UP000681720"/>
    </source>
</evidence>
<accession>A0A8S3HT90</accession>
<evidence type="ECO:0000313" key="3">
    <source>
        <dbReference type="EMBL" id="CAF5188741.1"/>
    </source>
</evidence>
<dbReference type="Pfam" id="PF24681">
    <property type="entry name" value="Kelch_KLHDC2_KLHL20_DRC7"/>
    <property type="match status" value="1"/>
</dbReference>
<evidence type="ECO:0000256" key="2">
    <source>
        <dbReference type="ARBA" id="ARBA00022737"/>
    </source>
</evidence>
<dbReference type="SMART" id="SM00612">
    <property type="entry name" value="Kelch"/>
    <property type="match status" value="4"/>
</dbReference>
<sequence length="197" mass="22057">MCSDDNYVYLIGGMEGDKCKSDCYRYDPKDNTWSRLAPMNAERSEIGIVYFSDKIYVFGGSTLSRCLSSCEVLTLSTNEWNMGPSMKESRRGCGAVLYHDKIFVIGGSNGITSLTSIEIFDPITNEWLISLNGTQNGLNIPRVGLGVTVCCDKIYVIGGFDGRTFLKCIEVYDENAQQWRLSYNNNNNIINQSDKNN</sequence>
<protein>
    <submittedName>
        <fullName evidence="3">Uncharacterized protein</fullName>
    </submittedName>
</protein>
<proteinExistence type="predicted"/>
<dbReference type="InterPro" id="IPR015915">
    <property type="entry name" value="Kelch-typ_b-propeller"/>
</dbReference>
<comment type="caution">
    <text evidence="3">The sequence shown here is derived from an EMBL/GenBank/DDBJ whole genome shotgun (WGS) entry which is preliminary data.</text>
</comment>
<dbReference type="AlphaFoldDB" id="A0A8S3HT90"/>
<name>A0A8S3HT90_9BILA</name>
<keyword evidence="2" id="KW-0677">Repeat</keyword>
<dbReference type="PANTHER" id="PTHR46344:SF27">
    <property type="entry name" value="KELCH REPEAT SUPERFAMILY PROTEIN"/>
    <property type="match status" value="1"/>
</dbReference>
<dbReference type="InterPro" id="IPR006652">
    <property type="entry name" value="Kelch_1"/>
</dbReference>
<dbReference type="SUPFAM" id="SSF117281">
    <property type="entry name" value="Kelch motif"/>
    <property type="match status" value="1"/>
</dbReference>
<keyword evidence="1" id="KW-0880">Kelch repeat</keyword>
<dbReference type="EMBL" id="CAJOBJ010335801">
    <property type="protein sequence ID" value="CAF5188741.1"/>
    <property type="molecule type" value="Genomic_DNA"/>
</dbReference>
<organism evidence="3 4">
    <name type="scientific">Rotaria magnacalcarata</name>
    <dbReference type="NCBI Taxonomy" id="392030"/>
    <lineage>
        <taxon>Eukaryota</taxon>
        <taxon>Metazoa</taxon>
        <taxon>Spiralia</taxon>
        <taxon>Gnathifera</taxon>
        <taxon>Rotifera</taxon>
        <taxon>Eurotatoria</taxon>
        <taxon>Bdelloidea</taxon>
        <taxon>Philodinida</taxon>
        <taxon>Philodinidae</taxon>
        <taxon>Rotaria</taxon>
    </lineage>
</organism>
<dbReference type="Proteomes" id="UP000681720">
    <property type="component" value="Unassembled WGS sequence"/>
</dbReference>
<dbReference type="PANTHER" id="PTHR46344">
    <property type="entry name" value="OS02G0202900 PROTEIN"/>
    <property type="match status" value="1"/>
</dbReference>